<gene>
    <name evidence="1" type="ORF">IHE45_03G076000</name>
</gene>
<reference evidence="2" key="1">
    <citation type="journal article" date="2022" name="Nat. Commun.">
        <title>Chromosome evolution and the genetic basis of agronomically important traits in greater yam.</title>
        <authorList>
            <person name="Bredeson J.V."/>
            <person name="Lyons J.B."/>
            <person name="Oniyinde I.O."/>
            <person name="Okereke N.R."/>
            <person name="Kolade O."/>
            <person name="Nnabue I."/>
            <person name="Nwadili C.O."/>
            <person name="Hribova E."/>
            <person name="Parker M."/>
            <person name="Nwogha J."/>
            <person name="Shu S."/>
            <person name="Carlson J."/>
            <person name="Kariba R."/>
            <person name="Muthemba S."/>
            <person name="Knop K."/>
            <person name="Barton G.J."/>
            <person name="Sherwood A.V."/>
            <person name="Lopez-Montes A."/>
            <person name="Asiedu R."/>
            <person name="Jamnadass R."/>
            <person name="Muchugi A."/>
            <person name="Goodstein D."/>
            <person name="Egesi C.N."/>
            <person name="Featherston J."/>
            <person name="Asfaw A."/>
            <person name="Simpson G.G."/>
            <person name="Dolezel J."/>
            <person name="Hendre P.S."/>
            <person name="Van Deynze A."/>
            <person name="Kumar P.L."/>
            <person name="Obidiegwu J.E."/>
            <person name="Bhattacharjee R."/>
            <person name="Rokhsar D.S."/>
        </authorList>
    </citation>
    <scope>NUCLEOTIDE SEQUENCE [LARGE SCALE GENOMIC DNA]</scope>
    <source>
        <strain evidence="2">cv. TDa95/00328</strain>
    </source>
</reference>
<dbReference type="Proteomes" id="UP000827976">
    <property type="component" value="Chromosome 3"/>
</dbReference>
<evidence type="ECO:0000313" key="1">
    <source>
        <dbReference type="EMBL" id="KAH7689121.1"/>
    </source>
</evidence>
<name>A0ACB7WM23_DIOAL</name>
<organism evidence="1 2">
    <name type="scientific">Dioscorea alata</name>
    <name type="common">Purple yam</name>
    <dbReference type="NCBI Taxonomy" id="55571"/>
    <lineage>
        <taxon>Eukaryota</taxon>
        <taxon>Viridiplantae</taxon>
        <taxon>Streptophyta</taxon>
        <taxon>Embryophyta</taxon>
        <taxon>Tracheophyta</taxon>
        <taxon>Spermatophyta</taxon>
        <taxon>Magnoliopsida</taxon>
        <taxon>Liliopsida</taxon>
        <taxon>Dioscoreales</taxon>
        <taxon>Dioscoreaceae</taxon>
        <taxon>Dioscorea</taxon>
    </lineage>
</organism>
<proteinExistence type="predicted"/>
<evidence type="ECO:0000313" key="2">
    <source>
        <dbReference type="Proteomes" id="UP000827976"/>
    </source>
</evidence>
<sequence length="617" mass="70882">MAHRDLVEKLRNFLQVKKYILVLDDVWNTDAWKVFWEDEDKKCPEVLEPLAEKIVGKCQGLPLAIVAIGSLLSLREINEEEWRKVHDHLNWELTDNPKLYVRHTLNLSFIYLPDYLKNCFLYLSIFPEDYMINKNKLIELWVAEGFIEEKGAKTMEEVAEEYFNELIHRCMLQVGERNLAGMVKSCRMHDLVRELNVSTAKEKRFSATYDGTKVAGLDGESRRLSLHSTSHNMQLSPSLSSLRSFFIFGTMIPASLLTSVIKQFRLLRVLYLDGVLIEEVPDEVFNLFNLHYLSLRKTKVKELPNSIIKLRNLQTLDLGRTNIEKLPRGITKLKKLRNLVIDRFNPTLKTFNNVCGAPAPKGMWDLKGLQTLQLVEANESFIRHISNLTQLRTLAINKVKSIHCAELCASLTKMRFLTKLAVVAYNEEESLELEALNPPPRALEKLYLRGKLARGLENPLFYTLGTTLNNLYLGWSGLREATLPSLSHMSNLVFLYLDKAYEGRLLKFSTGWFPKLRSLCLFYMENLQRLEIQDGSLQSLVTLALCYLEGMKSCPLGIQFLDKLEKLIIREMPKEFIVDLRGSSRNCVKHIPNITHIFESGGEYVSESLSQHGSTSC</sequence>
<comment type="caution">
    <text evidence="1">The sequence shown here is derived from an EMBL/GenBank/DDBJ whole genome shotgun (WGS) entry which is preliminary data.</text>
</comment>
<dbReference type="EMBL" id="CM037013">
    <property type="protein sequence ID" value="KAH7689121.1"/>
    <property type="molecule type" value="Genomic_DNA"/>
</dbReference>
<accession>A0ACB7WM23</accession>
<keyword evidence="1" id="KW-0378">Hydrolase</keyword>
<keyword evidence="2" id="KW-1185">Reference proteome</keyword>
<protein>
    <submittedName>
        <fullName evidence="1">P-loop containing nucleoside triphosphate hydrolase protein</fullName>
    </submittedName>
</protein>